<dbReference type="Pfam" id="PF00240">
    <property type="entry name" value="ubiquitin"/>
    <property type="match status" value="2"/>
</dbReference>
<keyword evidence="3" id="KW-1185">Reference proteome</keyword>
<evidence type="ECO:0000313" key="3">
    <source>
        <dbReference type="Proteomes" id="UP000023152"/>
    </source>
</evidence>
<dbReference type="AlphaFoldDB" id="X6LEN7"/>
<dbReference type="OrthoDB" id="417450at2759"/>
<evidence type="ECO:0000259" key="1">
    <source>
        <dbReference type="PROSITE" id="PS50053"/>
    </source>
</evidence>
<organism evidence="2 3">
    <name type="scientific">Reticulomyxa filosa</name>
    <dbReference type="NCBI Taxonomy" id="46433"/>
    <lineage>
        <taxon>Eukaryota</taxon>
        <taxon>Sar</taxon>
        <taxon>Rhizaria</taxon>
        <taxon>Retaria</taxon>
        <taxon>Foraminifera</taxon>
        <taxon>Monothalamids</taxon>
        <taxon>Reticulomyxidae</taxon>
        <taxon>Reticulomyxa</taxon>
    </lineage>
</organism>
<dbReference type="SUPFAM" id="SSF54236">
    <property type="entry name" value="Ubiquitin-like"/>
    <property type="match status" value="2"/>
</dbReference>
<reference evidence="2 3" key="1">
    <citation type="journal article" date="2013" name="Curr. Biol.">
        <title>The Genome of the Foraminiferan Reticulomyxa filosa.</title>
        <authorList>
            <person name="Glockner G."/>
            <person name="Hulsmann N."/>
            <person name="Schleicher M."/>
            <person name="Noegel A.A."/>
            <person name="Eichinger L."/>
            <person name="Gallinger C."/>
            <person name="Pawlowski J."/>
            <person name="Sierra R."/>
            <person name="Euteneuer U."/>
            <person name="Pillet L."/>
            <person name="Moustafa A."/>
            <person name="Platzer M."/>
            <person name="Groth M."/>
            <person name="Szafranski K."/>
            <person name="Schliwa M."/>
        </authorList>
    </citation>
    <scope>NUCLEOTIDE SEQUENCE [LARGE SCALE GENOMIC DNA]</scope>
</reference>
<gene>
    <name evidence="2" type="ORF">RFI_37642</name>
</gene>
<feature type="domain" description="Ubiquitin-like" evidence="1">
    <location>
        <begin position="90"/>
        <end position="169"/>
    </location>
</feature>
<dbReference type="InterPro" id="IPR050158">
    <property type="entry name" value="Ubiquitin_ubiquitin-like"/>
</dbReference>
<dbReference type="InterPro" id="IPR029071">
    <property type="entry name" value="Ubiquitin-like_domsf"/>
</dbReference>
<dbReference type="EMBL" id="ASPP01042796">
    <property type="protein sequence ID" value="ETN99825.1"/>
    <property type="molecule type" value="Genomic_DNA"/>
</dbReference>
<dbReference type="PRINTS" id="PR00348">
    <property type="entry name" value="UBIQUITIN"/>
</dbReference>
<proteinExistence type="predicted"/>
<comment type="caution">
    <text evidence="2">The sequence shown here is derived from an EMBL/GenBank/DDBJ whole genome shotgun (WGS) entry which is preliminary data.</text>
</comment>
<dbReference type="Gene3D" id="3.10.20.90">
    <property type="entry name" value="Phosphatidylinositol 3-kinase Catalytic Subunit, Chain A, domain 1"/>
    <property type="match status" value="2"/>
</dbReference>
<sequence>MTQSSGSLFVKSKDGTTLELTFDRFEDTTLKEVQKEVYSKNPSLWEPFGQDLIFKQKVLPRSNGKLSDYGIKPKDVIEMRNCNDSKDKSVEIVIKRLHGEKVQNISLNVKLSCNSILSVKRLIEDNVGVPQAQQKLEFDDQQLDNWNTLSDYHIQKGSELNLVSLFRGGSSNLLNRSIIAPDVG</sequence>
<dbReference type="CDD" id="cd17039">
    <property type="entry name" value="Ubl_ubiquitin_like"/>
    <property type="match status" value="1"/>
</dbReference>
<dbReference type="PROSITE" id="PS50053">
    <property type="entry name" value="UBIQUITIN_2"/>
    <property type="match status" value="1"/>
</dbReference>
<dbReference type="Proteomes" id="UP000023152">
    <property type="component" value="Unassembled WGS sequence"/>
</dbReference>
<dbReference type="InterPro" id="IPR000626">
    <property type="entry name" value="Ubiquitin-like_dom"/>
</dbReference>
<accession>X6LEN7</accession>
<protein>
    <recommendedName>
        <fullName evidence="1">Ubiquitin-like domain-containing protein</fullName>
    </recommendedName>
</protein>
<dbReference type="InterPro" id="IPR019956">
    <property type="entry name" value="Ubiquitin_dom"/>
</dbReference>
<dbReference type="PANTHER" id="PTHR10666">
    <property type="entry name" value="UBIQUITIN"/>
    <property type="match status" value="1"/>
</dbReference>
<dbReference type="SMART" id="SM00213">
    <property type="entry name" value="UBQ"/>
    <property type="match status" value="2"/>
</dbReference>
<evidence type="ECO:0000313" key="2">
    <source>
        <dbReference type="EMBL" id="ETN99825.1"/>
    </source>
</evidence>
<name>X6LEN7_RETFI</name>